<evidence type="ECO:0000313" key="2">
    <source>
        <dbReference type="Proteomes" id="UP000056502"/>
    </source>
</evidence>
<protein>
    <submittedName>
        <fullName evidence="1">Uncharacterized protein</fullName>
    </submittedName>
</protein>
<sequence length="43" mass="5089">MEIRFKIYDFLIELLKNSIVQISKAVSIGDFHEIEINGEFIFQ</sequence>
<organism evidence="1">
    <name type="scientific">Leptospira interrogans serovar Hardjo str. Norma</name>
    <dbReference type="NCBI Taxonomy" id="1279460"/>
    <lineage>
        <taxon>Bacteria</taxon>
        <taxon>Pseudomonadati</taxon>
        <taxon>Spirochaetota</taxon>
        <taxon>Spirochaetia</taxon>
        <taxon>Leptospirales</taxon>
        <taxon>Leptospiraceae</taxon>
        <taxon>Leptospira</taxon>
    </lineage>
</organism>
<name>A0A0M4NN35_LEPIR</name>
<evidence type="ECO:0000313" key="1">
    <source>
        <dbReference type="EMBL" id="ALE41147.1"/>
    </source>
</evidence>
<proteinExistence type="predicted"/>
<gene>
    <name evidence="1" type="ORF">G436_4009</name>
</gene>
<reference evidence="1 2" key="1">
    <citation type="journal article" date="2015" name="Genome Announc.">
        <title>Whole-Genome Sequence of Leptospira interrogans Serovar Hardjo Subtype Hardjoprajitno Strain Norma, Isolated from Cattle in a Leptospirosis Outbreak in Brazil.</title>
        <authorList>
            <person name="Cosate M.R."/>
            <person name="Soares S.C."/>
            <person name="Mendes T.A."/>
            <person name="Raittz R.T."/>
            <person name="Moreira E.C."/>
            <person name="Leite R."/>
            <person name="Fernandes G.R."/>
            <person name="Haddad J.P."/>
            <person name="Ortega J.M."/>
        </authorList>
    </citation>
    <scope>NUCLEOTIDE SEQUENCE [LARGE SCALE GENOMIC DNA]</scope>
    <source>
        <strain evidence="1 2">Norma</strain>
    </source>
</reference>
<dbReference type="Proteomes" id="UP000056502">
    <property type="component" value="Chromosome I"/>
</dbReference>
<dbReference type="AntiFam" id="ANF00053">
    <property type="entry name" value="Translation of DNA repeat"/>
</dbReference>
<accession>A0A0M4NN35</accession>
<dbReference type="PATRIC" id="fig|1279460.3.peg.4100"/>
<dbReference type="EMBL" id="CP012603">
    <property type="protein sequence ID" value="ALE41147.1"/>
    <property type="molecule type" value="Genomic_DNA"/>
</dbReference>
<dbReference type="AlphaFoldDB" id="A0A0M4NN35"/>